<evidence type="ECO:0008006" key="4">
    <source>
        <dbReference type="Google" id="ProtNLM"/>
    </source>
</evidence>
<organism evidence="2 3">
    <name type="scientific">Pseudonocardia xishanensis</name>
    <dbReference type="NCBI Taxonomy" id="630995"/>
    <lineage>
        <taxon>Bacteria</taxon>
        <taxon>Bacillati</taxon>
        <taxon>Actinomycetota</taxon>
        <taxon>Actinomycetes</taxon>
        <taxon>Pseudonocardiales</taxon>
        <taxon>Pseudonocardiaceae</taxon>
        <taxon>Pseudonocardia</taxon>
    </lineage>
</organism>
<evidence type="ECO:0000313" key="2">
    <source>
        <dbReference type="EMBL" id="GAA4555780.1"/>
    </source>
</evidence>
<sequence>MTARKSLADALGKLPGVSWACVLERADERILESLGGPEPPLPVAEILAALVGVESLADGRSGALRSVVVTGRRTVQMLAPATDERALYVRLDRGRANLASALREVEALGDPPRRAMPAETPPGPRAAAVPVALPAPRAAAPASSRRSGSTVTEVAPAPAAGRSAPAGSAAPTGASTGASTVSAAGSTPASTPPSPVVSATPATAPATPTVAPGTPAAGAAEPPPTREDRSTREGSPRRVTPVSEFFAAAHRARPPLPDRPTPFPPAGPAGSTLPAPRPAAEPEGGRTEARGTRPSGGAARPAARLRVPADPTPAPAETVPPVGAAADPATAPAGDPVTDPAVTDPAAADPAAAGAAGRGADSSVTPPVPPADGVLPRRSGRTAIPPPRPPAQDADDTRWATDMSTLRRLADGLRRRLR</sequence>
<feature type="compositionally biased region" description="Basic and acidic residues" evidence="1">
    <location>
        <begin position="224"/>
        <end position="236"/>
    </location>
</feature>
<keyword evidence="3" id="KW-1185">Reference proteome</keyword>
<feature type="compositionally biased region" description="Low complexity" evidence="1">
    <location>
        <begin position="196"/>
        <end position="220"/>
    </location>
</feature>
<feature type="compositionally biased region" description="Low complexity" evidence="1">
    <location>
        <begin position="292"/>
        <end position="361"/>
    </location>
</feature>
<gene>
    <name evidence="2" type="ORF">GCM10023175_56660</name>
</gene>
<name>A0ABP8S063_9PSEU</name>
<dbReference type="EMBL" id="BAABGT010000094">
    <property type="protein sequence ID" value="GAA4555780.1"/>
    <property type="molecule type" value="Genomic_DNA"/>
</dbReference>
<dbReference type="RefSeq" id="WP_345425194.1">
    <property type="nucleotide sequence ID" value="NZ_BAABGT010000094.1"/>
</dbReference>
<feature type="region of interest" description="Disordered" evidence="1">
    <location>
        <begin position="109"/>
        <end position="128"/>
    </location>
</feature>
<feature type="compositionally biased region" description="Low complexity" evidence="1">
    <location>
        <begin position="136"/>
        <end position="189"/>
    </location>
</feature>
<reference evidence="3" key="1">
    <citation type="journal article" date="2019" name="Int. J. Syst. Evol. Microbiol.">
        <title>The Global Catalogue of Microorganisms (GCM) 10K type strain sequencing project: providing services to taxonomists for standard genome sequencing and annotation.</title>
        <authorList>
            <consortium name="The Broad Institute Genomics Platform"/>
            <consortium name="The Broad Institute Genome Sequencing Center for Infectious Disease"/>
            <person name="Wu L."/>
            <person name="Ma J."/>
        </authorList>
    </citation>
    <scope>NUCLEOTIDE SEQUENCE [LARGE SCALE GENOMIC DNA]</scope>
    <source>
        <strain evidence="3">JCM 17906</strain>
    </source>
</reference>
<protein>
    <recommendedName>
        <fullName evidence="4">Roadblock/LAMTOR2 domain-containing protein</fullName>
    </recommendedName>
</protein>
<feature type="region of interest" description="Disordered" evidence="1">
    <location>
        <begin position="136"/>
        <end position="403"/>
    </location>
</feature>
<accession>A0ABP8S063</accession>
<proteinExistence type="predicted"/>
<dbReference type="Proteomes" id="UP001501598">
    <property type="component" value="Unassembled WGS sequence"/>
</dbReference>
<evidence type="ECO:0000313" key="3">
    <source>
        <dbReference type="Proteomes" id="UP001501598"/>
    </source>
</evidence>
<evidence type="ECO:0000256" key="1">
    <source>
        <dbReference type="SAM" id="MobiDB-lite"/>
    </source>
</evidence>
<comment type="caution">
    <text evidence="2">The sequence shown here is derived from an EMBL/GenBank/DDBJ whole genome shotgun (WGS) entry which is preliminary data.</text>
</comment>
<feature type="compositionally biased region" description="Pro residues" evidence="1">
    <location>
        <begin position="254"/>
        <end position="267"/>
    </location>
</feature>